<dbReference type="GO" id="GO:0003676">
    <property type="term" value="F:nucleic acid binding"/>
    <property type="evidence" value="ECO:0007669"/>
    <property type="project" value="InterPro"/>
</dbReference>
<keyword evidence="12" id="KW-0229">DNA integration</keyword>
<dbReference type="InterPro" id="IPR039537">
    <property type="entry name" value="Retrotran_Ty1/copia-like"/>
</dbReference>
<dbReference type="InterPro" id="IPR025724">
    <property type="entry name" value="GAG-pre-integrase_dom"/>
</dbReference>
<evidence type="ECO:0000256" key="11">
    <source>
        <dbReference type="ARBA" id="ARBA00022842"/>
    </source>
</evidence>
<keyword evidence="16" id="KW-0233">DNA recombination</keyword>
<gene>
    <name evidence="20" type="ORF">PHJA_002413500</name>
</gene>
<evidence type="ECO:0000256" key="16">
    <source>
        <dbReference type="ARBA" id="ARBA00023172"/>
    </source>
</evidence>
<comment type="function">
    <text evidence="1">The aspartyl protease (PR) mediates the proteolytic cleavages of the Gag and Gag-Pol polyproteins after assembly of the VLP.</text>
</comment>
<evidence type="ECO:0000256" key="13">
    <source>
        <dbReference type="ARBA" id="ARBA00022918"/>
    </source>
</evidence>
<evidence type="ECO:0000256" key="17">
    <source>
        <dbReference type="ARBA" id="ARBA00023268"/>
    </source>
</evidence>
<keyword evidence="14" id="KW-0239">DNA-directed DNA polymerase</keyword>
<dbReference type="PROSITE" id="PS50994">
    <property type="entry name" value="INTEGRASE"/>
    <property type="match status" value="1"/>
</dbReference>
<dbReference type="Pfam" id="PF13976">
    <property type="entry name" value="gag_pre-integrs"/>
    <property type="match status" value="1"/>
</dbReference>
<dbReference type="Proteomes" id="UP000653305">
    <property type="component" value="Unassembled WGS sequence"/>
</dbReference>
<evidence type="ECO:0000256" key="5">
    <source>
        <dbReference type="ARBA" id="ARBA00022723"/>
    </source>
</evidence>
<dbReference type="OrthoDB" id="2015125at2759"/>
<dbReference type="GO" id="GO:0004519">
    <property type="term" value="F:endonuclease activity"/>
    <property type="evidence" value="ECO:0007669"/>
    <property type="project" value="UniProtKB-KW"/>
</dbReference>
<evidence type="ECO:0000256" key="14">
    <source>
        <dbReference type="ARBA" id="ARBA00022932"/>
    </source>
</evidence>
<feature type="domain" description="Integrase catalytic" evidence="19">
    <location>
        <begin position="177"/>
        <end position="252"/>
    </location>
</feature>
<keyword evidence="2" id="KW-1188">Viral release from host cell</keyword>
<evidence type="ECO:0000256" key="15">
    <source>
        <dbReference type="ARBA" id="ARBA00023113"/>
    </source>
</evidence>
<dbReference type="AlphaFoldDB" id="A0A830D6D5"/>
<dbReference type="InterPro" id="IPR057670">
    <property type="entry name" value="SH3_retrovirus"/>
</dbReference>
<keyword evidence="7" id="KW-0064">Aspartyl protease</keyword>
<keyword evidence="13" id="KW-0695">RNA-directed DNA polymerase</keyword>
<dbReference type="SUPFAM" id="SSF53098">
    <property type="entry name" value="Ribonuclease H-like"/>
    <property type="match status" value="1"/>
</dbReference>
<dbReference type="EMBL" id="BMAC01000767">
    <property type="protein sequence ID" value="GFQ02696.1"/>
    <property type="molecule type" value="Genomic_DNA"/>
</dbReference>
<dbReference type="GO" id="GO:0004190">
    <property type="term" value="F:aspartic-type endopeptidase activity"/>
    <property type="evidence" value="ECO:0007669"/>
    <property type="project" value="UniProtKB-KW"/>
</dbReference>
<keyword evidence="6" id="KW-0547">Nucleotide-binding</keyword>
<evidence type="ECO:0000256" key="12">
    <source>
        <dbReference type="ARBA" id="ARBA00022908"/>
    </source>
</evidence>
<evidence type="ECO:0000256" key="2">
    <source>
        <dbReference type="ARBA" id="ARBA00022612"/>
    </source>
</evidence>
<keyword evidence="21" id="KW-1185">Reference proteome</keyword>
<dbReference type="InterPro" id="IPR043502">
    <property type="entry name" value="DNA/RNA_pol_sf"/>
</dbReference>
<evidence type="ECO:0000256" key="1">
    <source>
        <dbReference type="ARBA" id="ARBA00002180"/>
    </source>
</evidence>
<evidence type="ECO:0000256" key="9">
    <source>
        <dbReference type="ARBA" id="ARBA00022801"/>
    </source>
</evidence>
<dbReference type="GO" id="GO:0046872">
    <property type="term" value="F:metal ion binding"/>
    <property type="evidence" value="ECO:0007669"/>
    <property type="project" value="UniProtKB-KW"/>
</dbReference>
<dbReference type="Pfam" id="PF07727">
    <property type="entry name" value="RVT_2"/>
    <property type="match status" value="1"/>
</dbReference>
<dbReference type="InterPro" id="IPR054722">
    <property type="entry name" value="PolX-like_BBD"/>
</dbReference>
<dbReference type="GO" id="GO:0003964">
    <property type="term" value="F:RNA-directed DNA polymerase activity"/>
    <property type="evidence" value="ECO:0007669"/>
    <property type="project" value="UniProtKB-KW"/>
</dbReference>
<evidence type="ECO:0000256" key="10">
    <source>
        <dbReference type="ARBA" id="ARBA00022840"/>
    </source>
</evidence>
<keyword evidence="17" id="KW-0511">Multifunctional enzyme</keyword>
<evidence type="ECO:0000313" key="20">
    <source>
        <dbReference type="EMBL" id="GFQ02696.1"/>
    </source>
</evidence>
<dbReference type="GO" id="GO:0015074">
    <property type="term" value="P:DNA integration"/>
    <property type="evidence" value="ECO:0007669"/>
    <property type="project" value="UniProtKB-KW"/>
</dbReference>
<dbReference type="Gene3D" id="3.30.420.10">
    <property type="entry name" value="Ribonuclease H-like superfamily/Ribonuclease H"/>
    <property type="match status" value="1"/>
</dbReference>
<dbReference type="GO" id="GO:0006508">
    <property type="term" value="P:proteolysis"/>
    <property type="evidence" value="ECO:0007669"/>
    <property type="project" value="UniProtKB-KW"/>
</dbReference>
<keyword evidence="14" id="KW-0548">Nucleotidyltransferase</keyword>
<evidence type="ECO:0000256" key="8">
    <source>
        <dbReference type="ARBA" id="ARBA00022759"/>
    </source>
</evidence>
<dbReference type="GO" id="GO:0005524">
    <property type="term" value="F:ATP binding"/>
    <property type="evidence" value="ECO:0007669"/>
    <property type="project" value="UniProtKB-KW"/>
</dbReference>
<keyword evidence="10" id="KW-0067">ATP-binding</keyword>
<evidence type="ECO:0000256" key="3">
    <source>
        <dbReference type="ARBA" id="ARBA00022670"/>
    </source>
</evidence>
<proteinExistence type="predicted"/>
<dbReference type="GO" id="GO:0006310">
    <property type="term" value="P:DNA recombination"/>
    <property type="evidence" value="ECO:0007669"/>
    <property type="project" value="UniProtKB-KW"/>
</dbReference>
<reference evidence="20" key="1">
    <citation type="submission" date="2020-07" db="EMBL/GenBank/DDBJ databases">
        <title>Ethylene signaling mediates host invasion by parasitic plants.</title>
        <authorList>
            <person name="Yoshida S."/>
        </authorList>
    </citation>
    <scope>NUCLEOTIDE SEQUENCE</scope>
    <source>
        <strain evidence="20">Okayama</strain>
    </source>
</reference>
<dbReference type="InterPro" id="IPR012337">
    <property type="entry name" value="RNaseH-like_sf"/>
</dbReference>
<dbReference type="InterPro" id="IPR001584">
    <property type="entry name" value="Integrase_cat-core"/>
</dbReference>
<name>A0A830D6D5_9LAMI</name>
<evidence type="ECO:0000256" key="6">
    <source>
        <dbReference type="ARBA" id="ARBA00022741"/>
    </source>
</evidence>
<keyword evidence="14" id="KW-0808">Transferase</keyword>
<evidence type="ECO:0000256" key="7">
    <source>
        <dbReference type="ARBA" id="ARBA00022750"/>
    </source>
</evidence>
<sequence>MAQSDKYIWYIDTGASFHMTPHRQWFFEYEQYDGGDVMLGDDTAIKITGRGRVNLRMKDDTIKTFLNVMHIPSMSKNLLSVGTMADSGVNFSCDKDSCKMTRGSIVIARGVRYGTLYKLLAGTITLSGGFVSEKAKEDEHDTSLLWHQRMGHIGEKGLSTLFSSQMVEGVPECSMGFGFSRQKTTPYTPQQNGVAERLNRTLMEKARCMLSWAGLEPEFWAEAVATACHLKNRSPTTSVKNRTPYETHVPKEKRGKLDNKSEKNIFIGYKEGVKGYKLWNPESRSIVYNRGVIFHKTQSQDGTQKWDEQTKVVVLEENMRDESEESVTQRTSVENHSDSGSDSDQVNLVDDVDEAPDTSNTPALRRSPRDRRAPLRYSLSALSTGDDPTSVKDARPMDDANQWELAMIDEIQSLDRNETWNLCKLPKDRKAIGCKWIEGVDYDEIFSPVAKVTSIRFVLSIAAAYDLEVEQMDVKMAFLHGDLEEEIYMRQPEGFETKGKENLVCRLKKSLSGLKQSSRMWYQKFDTHMLQLNFIRLNSNHCVYVKRADNQFVILTLYVDDMLLIGNSMKMVKSVKGLLAKKFDMKDLGPANFILGMQIKRHHEKQKLWLGQEKYINEILKKFRMADCKPVGTPISKGTKFSVK</sequence>
<protein>
    <submittedName>
        <fullName evidence="20">Retrovirus-related pol polyprotein from transposon tnt 1-94</fullName>
    </submittedName>
</protein>
<dbReference type="PANTHER" id="PTHR42648:SF11">
    <property type="entry name" value="TRANSPOSON TY4-P GAG-POL POLYPROTEIN"/>
    <property type="match status" value="1"/>
</dbReference>
<evidence type="ECO:0000256" key="18">
    <source>
        <dbReference type="SAM" id="MobiDB-lite"/>
    </source>
</evidence>
<feature type="region of interest" description="Disordered" evidence="18">
    <location>
        <begin position="316"/>
        <end position="347"/>
    </location>
</feature>
<keyword evidence="4" id="KW-0540">Nuclease</keyword>
<dbReference type="InterPro" id="IPR036397">
    <property type="entry name" value="RNaseH_sf"/>
</dbReference>
<evidence type="ECO:0000313" key="21">
    <source>
        <dbReference type="Proteomes" id="UP000653305"/>
    </source>
</evidence>
<evidence type="ECO:0000259" key="19">
    <source>
        <dbReference type="PROSITE" id="PS50994"/>
    </source>
</evidence>
<evidence type="ECO:0000256" key="4">
    <source>
        <dbReference type="ARBA" id="ARBA00022722"/>
    </source>
</evidence>
<accession>A0A830D6D5</accession>
<organism evidence="20 21">
    <name type="scientific">Phtheirospermum japonicum</name>
    <dbReference type="NCBI Taxonomy" id="374723"/>
    <lineage>
        <taxon>Eukaryota</taxon>
        <taxon>Viridiplantae</taxon>
        <taxon>Streptophyta</taxon>
        <taxon>Embryophyta</taxon>
        <taxon>Tracheophyta</taxon>
        <taxon>Spermatophyta</taxon>
        <taxon>Magnoliopsida</taxon>
        <taxon>eudicotyledons</taxon>
        <taxon>Gunneridae</taxon>
        <taxon>Pentapetalae</taxon>
        <taxon>asterids</taxon>
        <taxon>lamiids</taxon>
        <taxon>Lamiales</taxon>
        <taxon>Orobanchaceae</taxon>
        <taxon>Orobanchaceae incertae sedis</taxon>
        <taxon>Phtheirospermum</taxon>
    </lineage>
</organism>
<keyword evidence="3" id="KW-0645">Protease</keyword>
<keyword evidence="5" id="KW-0479">Metal-binding</keyword>
<dbReference type="SUPFAM" id="SSF56672">
    <property type="entry name" value="DNA/RNA polymerases"/>
    <property type="match status" value="1"/>
</dbReference>
<keyword evidence="15" id="KW-0917">Virion maturation</keyword>
<keyword evidence="8" id="KW-0255">Endonuclease</keyword>
<dbReference type="GO" id="GO:0003887">
    <property type="term" value="F:DNA-directed DNA polymerase activity"/>
    <property type="evidence" value="ECO:0007669"/>
    <property type="project" value="UniProtKB-KW"/>
</dbReference>
<dbReference type="Pfam" id="PF22936">
    <property type="entry name" value="Pol_BBD"/>
    <property type="match status" value="1"/>
</dbReference>
<keyword evidence="9" id="KW-0378">Hydrolase</keyword>
<dbReference type="InterPro" id="IPR013103">
    <property type="entry name" value="RVT_2"/>
</dbReference>
<keyword evidence="11" id="KW-0460">Magnesium</keyword>
<dbReference type="Pfam" id="PF25597">
    <property type="entry name" value="SH3_retrovirus"/>
    <property type="match status" value="1"/>
</dbReference>
<dbReference type="PANTHER" id="PTHR42648">
    <property type="entry name" value="TRANSPOSASE, PUTATIVE-RELATED"/>
    <property type="match status" value="1"/>
</dbReference>
<comment type="caution">
    <text evidence="20">The sequence shown here is derived from an EMBL/GenBank/DDBJ whole genome shotgun (WGS) entry which is preliminary data.</text>
</comment>